<dbReference type="Pfam" id="PF25182">
    <property type="entry name" value="NonGDSL"/>
    <property type="match status" value="1"/>
</dbReference>
<evidence type="ECO:0000256" key="1">
    <source>
        <dbReference type="SAM" id="MobiDB-lite"/>
    </source>
</evidence>
<protein>
    <submittedName>
        <fullName evidence="3">SGNH/GDSL hydrolase family protein</fullName>
    </submittedName>
</protein>
<keyword evidence="2" id="KW-0732">Signal</keyword>
<feature type="chain" id="PRO_5045268052" evidence="2">
    <location>
        <begin position="45"/>
        <end position="281"/>
    </location>
</feature>
<sequence length="281" mass="29550">MEKEGLARSQTGADRRSRPPPGRVRTAAAVASFLLAGWGAPALAEDPGCHAHQPIVSIRTGVARLAARLRHHDPVRILAIGSSSTQGIGASSPAFSYPAQLEADLGRIWNHSVHVENAGKAGETISETVGRLEAALGSTEPDLVIWQVGTNDAVNGGDEVQFSALLKRGIDAARALGVDVLLVDQQYYPAITDLVRYERFVNLVGTTASAEQVSVFSRYKLMKTWSEQAPEVLVSMLSGDGFHLGDRGYDCMAQLIAGSLQALAAPASASSGSTVAAAVRP</sequence>
<proteinExistence type="predicted"/>
<dbReference type="CDD" id="cd00229">
    <property type="entry name" value="SGNH_hydrolase"/>
    <property type="match status" value="1"/>
</dbReference>
<dbReference type="InterPro" id="IPR051532">
    <property type="entry name" value="Ester_Hydrolysis_Enzymes"/>
</dbReference>
<reference evidence="3" key="1">
    <citation type="submission" date="2022-08" db="EMBL/GenBank/DDBJ databases">
        <title>Microvirga terrae sp. nov., isolated from soil.</title>
        <authorList>
            <person name="Kim K.H."/>
            <person name="Seo Y.L."/>
            <person name="Kim J.M."/>
            <person name="Lee J.K."/>
            <person name="Han D.M."/>
            <person name="Jeon C.O."/>
        </authorList>
    </citation>
    <scope>NUCLEOTIDE SEQUENCE</scope>
    <source>
        <strain evidence="3">R24</strain>
    </source>
</reference>
<evidence type="ECO:0000313" key="3">
    <source>
        <dbReference type="EMBL" id="UVF21323.1"/>
    </source>
</evidence>
<dbReference type="SUPFAM" id="SSF52266">
    <property type="entry name" value="SGNH hydrolase"/>
    <property type="match status" value="1"/>
</dbReference>
<keyword evidence="3" id="KW-0378">Hydrolase</keyword>
<dbReference type="InterPro" id="IPR057572">
    <property type="entry name" value="NonGDSL"/>
</dbReference>
<feature type="signal peptide" evidence="2">
    <location>
        <begin position="1"/>
        <end position="44"/>
    </location>
</feature>
<keyword evidence="4" id="KW-1185">Reference proteome</keyword>
<dbReference type="PANTHER" id="PTHR30383:SF5">
    <property type="entry name" value="SGNH HYDROLASE-TYPE ESTERASE DOMAIN-CONTAINING PROTEIN"/>
    <property type="match status" value="1"/>
</dbReference>
<evidence type="ECO:0000313" key="4">
    <source>
        <dbReference type="Proteomes" id="UP001017257"/>
    </source>
</evidence>
<dbReference type="Proteomes" id="UP001017257">
    <property type="component" value="Chromosome"/>
</dbReference>
<dbReference type="InterPro" id="IPR036514">
    <property type="entry name" value="SGNH_hydro_sf"/>
</dbReference>
<dbReference type="Gene3D" id="3.40.50.1110">
    <property type="entry name" value="SGNH hydrolase"/>
    <property type="match status" value="1"/>
</dbReference>
<dbReference type="RefSeq" id="WP_173947511.1">
    <property type="nucleotide sequence ID" value="NZ_CP102845.1"/>
</dbReference>
<name>A0ABY5RWE9_9HYPH</name>
<dbReference type="GO" id="GO:0016787">
    <property type="term" value="F:hydrolase activity"/>
    <property type="evidence" value="ECO:0007669"/>
    <property type="project" value="UniProtKB-KW"/>
</dbReference>
<feature type="region of interest" description="Disordered" evidence="1">
    <location>
        <begin position="1"/>
        <end position="24"/>
    </location>
</feature>
<accession>A0ABY5RWE9</accession>
<dbReference type="EMBL" id="CP102845">
    <property type="protein sequence ID" value="UVF21323.1"/>
    <property type="molecule type" value="Genomic_DNA"/>
</dbReference>
<evidence type="ECO:0000256" key="2">
    <source>
        <dbReference type="SAM" id="SignalP"/>
    </source>
</evidence>
<gene>
    <name evidence="3" type="ORF">HPT29_009445</name>
</gene>
<dbReference type="PANTHER" id="PTHR30383">
    <property type="entry name" value="THIOESTERASE 1/PROTEASE 1/LYSOPHOSPHOLIPASE L1"/>
    <property type="match status" value="1"/>
</dbReference>
<organism evidence="3 4">
    <name type="scientific">Microvirga terrae</name>
    <dbReference type="NCBI Taxonomy" id="2740529"/>
    <lineage>
        <taxon>Bacteria</taxon>
        <taxon>Pseudomonadati</taxon>
        <taxon>Pseudomonadota</taxon>
        <taxon>Alphaproteobacteria</taxon>
        <taxon>Hyphomicrobiales</taxon>
        <taxon>Methylobacteriaceae</taxon>
        <taxon>Microvirga</taxon>
    </lineage>
</organism>